<keyword evidence="2" id="KW-1185">Reference proteome</keyword>
<dbReference type="EMBL" id="JAGMVJ010000013">
    <property type="protein sequence ID" value="KAH7083847.1"/>
    <property type="molecule type" value="Genomic_DNA"/>
</dbReference>
<organism evidence="1 2">
    <name type="scientific">Paraphoma chrysanthemicola</name>
    <dbReference type="NCBI Taxonomy" id="798071"/>
    <lineage>
        <taxon>Eukaryota</taxon>
        <taxon>Fungi</taxon>
        <taxon>Dikarya</taxon>
        <taxon>Ascomycota</taxon>
        <taxon>Pezizomycotina</taxon>
        <taxon>Dothideomycetes</taxon>
        <taxon>Pleosporomycetidae</taxon>
        <taxon>Pleosporales</taxon>
        <taxon>Pleosporineae</taxon>
        <taxon>Phaeosphaeriaceae</taxon>
        <taxon>Paraphoma</taxon>
    </lineage>
</organism>
<feature type="non-terminal residue" evidence="1">
    <location>
        <position position="273"/>
    </location>
</feature>
<evidence type="ECO:0000313" key="2">
    <source>
        <dbReference type="Proteomes" id="UP000813461"/>
    </source>
</evidence>
<protein>
    <submittedName>
        <fullName evidence="1">Uncharacterized protein</fullName>
    </submittedName>
</protein>
<reference evidence="1" key="1">
    <citation type="journal article" date="2021" name="Nat. Commun.">
        <title>Genetic determinants of endophytism in the Arabidopsis root mycobiome.</title>
        <authorList>
            <person name="Mesny F."/>
            <person name="Miyauchi S."/>
            <person name="Thiergart T."/>
            <person name="Pickel B."/>
            <person name="Atanasova L."/>
            <person name="Karlsson M."/>
            <person name="Huettel B."/>
            <person name="Barry K.W."/>
            <person name="Haridas S."/>
            <person name="Chen C."/>
            <person name="Bauer D."/>
            <person name="Andreopoulos W."/>
            <person name="Pangilinan J."/>
            <person name="LaButti K."/>
            <person name="Riley R."/>
            <person name="Lipzen A."/>
            <person name="Clum A."/>
            <person name="Drula E."/>
            <person name="Henrissat B."/>
            <person name="Kohler A."/>
            <person name="Grigoriev I.V."/>
            <person name="Martin F.M."/>
            <person name="Hacquard S."/>
        </authorList>
    </citation>
    <scope>NUCLEOTIDE SEQUENCE</scope>
    <source>
        <strain evidence="1">MPI-SDFR-AT-0120</strain>
    </source>
</reference>
<gene>
    <name evidence="1" type="ORF">FB567DRAFT_447096</name>
</gene>
<sequence>MAKIPQVSRRSTRITTAKATKAIPKSFTCNENDWNNYLRHGSDQANLQRSIWTVVLDDSFCGELDSNSPFGTLTTQIHGLYRPNNWILENFPNNTNKWRIIESALKLATQLLTSAPAMVFFRRLKYGLPRKAGDRVYLRYFKPKDTSAQDAGVRADLLNLAQRVKILFGVFKPEEGSAAQTHAVHCVSQSEFGEKIFIRGNMNKLPPDDGQTHYLIVNQAYAMYASKSNLTLAETVRYVFSLAFSLLHETAHAFYARNITDGKEDYVEPFYDL</sequence>
<name>A0A8K0R4F8_9PLEO</name>
<proteinExistence type="predicted"/>
<evidence type="ECO:0000313" key="1">
    <source>
        <dbReference type="EMBL" id="KAH7083847.1"/>
    </source>
</evidence>
<accession>A0A8K0R4F8</accession>
<dbReference type="AlphaFoldDB" id="A0A8K0R4F8"/>
<dbReference type="Proteomes" id="UP000813461">
    <property type="component" value="Unassembled WGS sequence"/>
</dbReference>
<comment type="caution">
    <text evidence="1">The sequence shown here is derived from an EMBL/GenBank/DDBJ whole genome shotgun (WGS) entry which is preliminary data.</text>
</comment>
<dbReference type="OrthoDB" id="3669612at2759"/>